<dbReference type="GO" id="GO:0000122">
    <property type="term" value="P:negative regulation of transcription by RNA polymerase II"/>
    <property type="evidence" value="ECO:0007669"/>
    <property type="project" value="TreeGrafter"/>
</dbReference>
<dbReference type="Gene3D" id="3.30.1490.490">
    <property type="match status" value="1"/>
</dbReference>
<dbReference type="PANTHER" id="PTHR13100">
    <property type="entry name" value="CELL GROWTH-REGULATING NUCLEOLAR PROTEIN LYAR"/>
    <property type="match status" value="1"/>
</dbReference>
<keyword evidence="6" id="KW-0539">Nucleus</keyword>
<comment type="similarity">
    <text evidence="7">Belongs to the UPF0743 family.</text>
</comment>
<evidence type="ECO:0000256" key="5">
    <source>
        <dbReference type="ARBA" id="ARBA00022833"/>
    </source>
</evidence>
<dbReference type="GO" id="GO:0005730">
    <property type="term" value="C:nucleolus"/>
    <property type="evidence" value="ECO:0007669"/>
    <property type="project" value="TreeGrafter"/>
</dbReference>
<sequence length="228" mass="26294">MVSVIEYIFNLENRHFYYYSFQCDFCGDVVKKPKLDQHRNRCHSTFTCIDCSTTFQDTSYKSHTSCISEAEKYQGALYKGKKGNKNNNNNGQNNNKNQQQKKDTPASKPLSLVDELKKKKTQEPAAGEKRKQEEEKDTKSNKKTKKDDKKWEETTLPNDISKSLELALRETLRTSKAPLSVKDARKKTIKLLTSHPKSKNKDKKELKEKFDEGLILNFSDDVITVKTA</sequence>
<accession>A0A8H7SDR6</accession>
<evidence type="ECO:0000256" key="8">
    <source>
        <dbReference type="PROSITE-ProRule" id="PRU01145"/>
    </source>
</evidence>
<evidence type="ECO:0000256" key="9">
    <source>
        <dbReference type="SAM" id="MobiDB-lite"/>
    </source>
</evidence>
<proteinExistence type="inferred from homology"/>
<dbReference type="PROSITE" id="PS51804">
    <property type="entry name" value="ZF_C2HC_LYAR"/>
    <property type="match status" value="1"/>
</dbReference>
<dbReference type="Proteomes" id="UP000646827">
    <property type="component" value="Unassembled WGS sequence"/>
</dbReference>
<protein>
    <recommendedName>
        <fullName evidence="10">Zinc finger C2H2 LYAR-type domain-containing protein</fullName>
    </recommendedName>
</protein>
<evidence type="ECO:0000256" key="2">
    <source>
        <dbReference type="ARBA" id="ARBA00022723"/>
    </source>
</evidence>
<keyword evidence="12" id="KW-1185">Reference proteome</keyword>
<dbReference type="OrthoDB" id="21474at2759"/>
<feature type="compositionally biased region" description="Low complexity" evidence="9">
    <location>
        <begin position="85"/>
        <end position="98"/>
    </location>
</feature>
<feature type="domain" description="Zinc finger C2H2 LYAR-type" evidence="10">
    <location>
        <begin position="46"/>
        <end position="73"/>
    </location>
</feature>
<keyword evidence="5" id="KW-0862">Zinc</keyword>
<dbReference type="Pfam" id="PF08790">
    <property type="entry name" value="zf-LYAR"/>
    <property type="match status" value="1"/>
</dbReference>
<dbReference type="GO" id="GO:0008270">
    <property type="term" value="F:zinc ion binding"/>
    <property type="evidence" value="ECO:0007669"/>
    <property type="project" value="UniProtKB-KW"/>
</dbReference>
<dbReference type="GO" id="GO:0006364">
    <property type="term" value="P:rRNA processing"/>
    <property type="evidence" value="ECO:0007669"/>
    <property type="project" value="TreeGrafter"/>
</dbReference>
<evidence type="ECO:0000256" key="7">
    <source>
        <dbReference type="ARBA" id="ARBA00061084"/>
    </source>
</evidence>
<evidence type="ECO:0000256" key="6">
    <source>
        <dbReference type="ARBA" id="ARBA00023242"/>
    </source>
</evidence>
<dbReference type="InterPro" id="IPR014898">
    <property type="entry name" value="Znf_C2H2_LYAR"/>
</dbReference>
<dbReference type="InterPro" id="IPR036236">
    <property type="entry name" value="Znf_C2H2_sf"/>
</dbReference>
<dbReference type="AlphaFoldDB" id="A0A8H7SDR6"/>
<dbReference type="EMBL" id="JAEPRB010000005">
    <property type="protein sequence ID" value="KAG2227695.1"/>
    <property type="molecule type" value="Genomic_DNA"/>
</dbReference>
<dbReference type="FunFam" id="3.30.1490.490:FF:000001">
    <property type="entry name" value="cell growth-regulating nucleolar protein-like"/>
    <property type="match status" value="1"/>
</dbReference>
<reference evidence="11 12" key="1">
    <citation type="submission" date="2020-12" db="EMBL/GenBank/DDBJ databases">
        <title>Metabolic potential, ecology and presence of endohyphal bacteria is reflected in genomic diversity of Mucoromycotina.</title>
        <authorList>
            <person name="Muszewska A."/>
            <person name="Okrasinska A."/>
            <person name="Steczkiewicz K."/>
            <person name="Drgas O."/>
            <person name="Orlowska M."/>
            <person name="Perlinska-Lenart U."/>
            <person name="Aleksandrzak-Piekarczyk T."/>
            <person name="Szatraj K."/>
            <person name="Zielenkiewicz U."/>
            <person name="Pilsyk S."/>
            <person name="Malc E."/>
            <person name="Mieczkowski P."/>
            <person name="Kruszewska J.S."/>
            <person name="Biernat P."/>
            <person name="Pawlowska J."/>
        </authorList>
    </citation>
    <scope>NUCLEOTIDE SEQUENCE [LARGE SCALE GENOMIC DNA]</scope>
    <source>
        <strain evidence="11 12">CBS 142.35</strain>
    </source>
</reference>
<feature type="compositionally biased region" description="Basic and acidic residues" evidence="9">
    <location>
        <begin position="126"/>
        <end position="151"/>
    </location>
</feature>
<dbReference type="SUPFAM" id="SSF57667">
    <property type="entry name" value="beta-beta-alpha zinc fingers"/>
    <property type="match status" value="2"/>
</dbReference>
<comment type="subcellular location">
    <subcellularLocation>
        <location evidence="1">Nucleus</location>
    </subcellularLocation>
</comment>
<organism evidence="11 12">
    <name type="scientific">Circinella minor</name>
    <dbReference type="NCBI Taxonomy" id="1195481"/>
    <lineage>
        <taxon>Eukaryota</taxon>
        <taxon>Fungi</taxon>
        <taxon>Fungi incertae sedis</taxon>
        <taxon>Mucoromycota</taxon>
        <taxon>Mucoromycotina</taxon>
        <taxon>Mucoromycetes</taxon>
        <taxon>Mucorales</taxon>
        <taxon>Lichtheimiaceae</taxon>
        <taxon>Circinella</taxon>
    </lineage>
</organism>
<feature type="region of interest" description="Disordered" evidence="9">
    <location>
        <begin position="79"/>
        <end position="151"/>
    </location>
</feature>
<dbReference type="InterPro" id="IPR039999">
    <property type="entry name" value="LYAR"/>
</dbReference>
<gene>
    <name evidence="11" type="ORF">INT45_004737</name>
</gene>
<dbReference type="GO" id="GO:0003677">
    <property type="term" value="F:DNA binding"/>
    <property type="evidence" value="ECO:0007669"/>
    <property type="project" value="InterPro"/>
</dbReference>
<evidence type="ECO:0000256" key="3">
    <source>
        <dbReference type="ARBA" id="ARBA00022737"/>
    </source>
</evidence>
<keyword evidence="2" id="KW-0479">Metal-binding</keyword>
<evidence type="ECO:0000256" key="1">
    <source>
        <dbReference type="ARBA" id="ARBA00004123"/>
    </source>
</evidence>
<evidence type="ECO:0000259" key="10">
    <source>
        <dbReference type="Pfam" id="PF08790"/>
    </source>
</evidence>
<keyword evidence="3" id="KW-0677">Repeat</keyword>
<evidence type="ECO:0000313" key="11">
    <source>
        <dbReference type="EMBL" id="KAG2227695.1"/>
    </source>
</evidence>
<evidence type="ECO:0000313" key="12">
    <source>
        <dbReference type="Proteomes" id="UP000646827"/>
    </source>
</evidence>
<dbReference type="PANTHER" id="PTHR13100:SF10">
    <property type="entry name" value="CELL GROWTH-REGULATING NUCLEOLAR PROTEIN"/>
    <property type="match status" value="1"/>
</dbReference>
<evidence type="ECO:0000256" key="4">
    <source>
        <dbReference type="ARBA" id="ARBA00022771"/>
    </source>
</evidence>
<name>A0A8H7SDR6_9FUNG</name>
<comment type="caution">
    <text evidence="11">The sequence shown here is derived from an EMBL/GenBank/DDBJ whole genome shotgun (WGS) entry which is preliminary data.</text>
</comment>
<keyword evidence="4 8" id="KW-0863">Zinc-finger</keyword>